<accession>A0A8X7ZJH4</accession>
<dbReference type="OrthoDB" id="10253113at2759"/>
<dbReference type="SMART" id="SM00902">
    <property type="entry name" value="Fe_hyd_SSU"/>
    <property type="match status" value="1"/>
</dbReference>
<name>A0A8X7ZJH4_POPTO</name>
<evidence type="ECO:0000259" key="1">
    <source>
        <dbReference type="SMART" id="SM00902"/>
    </source>
</evidence>
<dbReference type="InterPro" id="IPR003149">
    <property type="entry name" value="Fe_hydrogenase_ssu"/>
</dbReference>
<dbReference type="InterPro" id="IPR050340">
    <property type="entry name" value="Cytosolic_Fe-S_CAF"/>
</dbReference>
<evidence type="ECO:0000313" key="2">
    <source>
        <dbReference type="EMBL" id="KAG6771044.1"/>
    </source>
</evidence>
<dbReference type="EMBL" id="JAAWWB010000011">
    <property type="protein sequence ID" value="KAG6771044.1"/>
    <property type="molecule type" value="Genomic_DNA"/>
</dbReference>
<dbReference type="InterPro" id="IPR004108">
    <property type="entry name" value="Fe_hydrogenase_lsu_C"/>
</dbReference>
<dbReference type="Pfam" id="PF02906">
    <property type="entry name" value="Fe_hyd_lg_C"/>
    <property type="match status" value="1"/>
</dbReference>
<comment type="caution">
    <text evidence="2">The sequence shown here is derived from an EMBL/GenBank/DDBJ whole genome shotgun (WGS) entry which is preliminary data.</text>
</comment>
<feature type="domain" description="Iron hydrogenase small subunit" evidence="1">
    <location>
        <begin position="514"/>
        <end position="566"/>
    </location>
</feature>
<dbReference type="AlphaFoldDB" id="A0A8X7ZJH4"/>
<evidence type="ECO:0000313" key="3">
    <source>
        <dbReference type="Proteomes" id="UP000886885"/>
    </source>
</evidence>
<proteinExistence type="predicted"/>
<dbReference type="PANTHER" id="PTHR11615">
    <property type="entry name" value="NITRATE, FORMATE, IRON DEHYDROGENASE"/>
    <property type="match status" value="1"/>
</dbReference>
<keyword evidence="3" id="KW-1185">Reference proteome</keyword>
<reference evidence="2" key="1">
    <citation type="journal article" date="2020" name="bioRxiv">
        <title>Hybrid origin of Populus tomentosa Carr. identified through genome sequencing and phylogenomic analysis.</title>
        <authorList>
            <person name="An X."/>
            <person name="Gao K."/>
            <person name="Chen Z."/>
            <person name="Li J."/>
            <person name="Yang X."/>
            <person name="Yang X."/>
            <person name="Zhou J."/>
            <person name="Guo T."/>
            <person name="Zhao T."/>
            <person name="Huang S."/>
            <person name="Miao D."/>
            <person name="Khan W.U."/>
            <person name="Rao P."/>
            <person name="Ye M."/>
            <person name="Lei B."/>
            <person name="Liao W."/>
            <person name="Wang J."/>
            <person name="Ji L."/>
            <person name="Li Y."/>
            <person name="Guo B."/>
            <person name="Mustafa N.S."/>
            <person name="Li S."/>
            <person name="Yun Q."/>
            <person name="Keller S.R."/>
            <person name="Mao J."/>
            <person name="Zhang R."/>
            <person name="Strauss S.H."/>
        </authorList>
    </citation>
    <scope>NUCLEOTIDE SEQUENCE</scope>
    <source>
        <strain evidence="2">GM15</strain>
        <tissue evidence="2">Leaf</tissue>
    </source>
</reference>
<organism evidence="2 3">
    <name type="scientific">Populus tomentosa</name>
    <name type="common">Chinese white poplar</name>
    <dbReference type="NCBI Taxonomy" id="118781"/>
    <lineage>
        <taxon>Eukaryota</taxon>
        <taxon>Viridiplantae</taxon>
        <taxon>Streptophyta</taxon>
        <taxon>Embryophyta</taxon>
        <taxon>Tracheophyta</taxon>
        <taxon>Spermatophyta</taxon>
        <taxon>Magnoliopsida</taxon>
        <taxon>eudicotyledons</taxon>
        <taxon>Gunneridae</taxon>
        <taxon>Pentapetalae</taxon>
        <taxon>rosids</taxon>
        <taxon>fabids</taxon>
        <taxon>Malpighiales</taxon>
        <taxon>Salicaceae</taxon>
        <taxon>Saliceae</taxon>
        <taxon>Populus</taxon>
    </lineage>
</organism>
<protein>
    <recommendedName>
        <fullName evidence="1">Iron hydrogenase small subunit domain-containing protein</fullName>
    </recommendedName>
</protein>
<gene>
    <name evidence="2" type="ORF">POTOM_022389</name>
</gene>
<dbReference type="Pfam" id="PF02256">
    <property type="entry name" value="Fe_hyd_SSU"/>
    <property type="match status" value="1"/>
</dbReference>
<sequence length="576" mass="64366">MSEKFSPTLRIGDLSDFIAPSQACVVSLKGLKTTTPNTRKRDKPEVAIANREQDDPVKISLKDCLACSTNEGDVEILLLMKAEEYGMNEFLIEVICGINGNCGNLVMLSVDIGCITSAETVMLEKQSLDEFLSNIDKGKAIIVSLSPQSRASLAVYFGISPLQVFKKLTTFFKSLGVKAVFDTSCSRDLTLVETCNEFLCRYKQSQLNIDEKSNPSLPMLSSACPGWICYAEKQLGSYILPYVSSVKSPQQTIGATIKHHICQKMGLRPDEVYHVTVMPCYDKKLEAARGDFVFEVEQEDANKNSLRITEVDSVLTTGEVLDLIKVKLRFPILVVYLKAVDIETLDDSPLDKMLTNVSEEGYLYGVPGSSGGYAETVLRYAARMVFGREIEGPLAFRSLRNKDFCEVTLEVSYAFSYLVDGKVVLKFALCYGFQNLQNIVRKVKMGRCDYHFVEIMACPSGCLNGGGQIKPKLQQSPRELLQSLETIYMENLNAYGSRPCVSVLMRCAVVVLMDETNRLEYTQAVTILVKDPFENPLVKSLYDEWLDQPGSEKAKRHMHTEYHPVVKSVTAQLHNW</sequence>
<dbReference type="Proteomes" id="UP000886885">
    <property type="component" value="Chromosome 6A"/>
</dbReference>